<evidence type="ECO:0000256" key="6">
    <source>
        <dbReference type="ARBA" id="ARBA00023242"/>
    </source>
</evidence>
<evidence type="ECO:0000256" key="4">
    <source>
        <dbReference type="ARBA" id="ARBA00022618"/>
    </source>
</evidence>
<comment type="similarity">
    <text evidence="8">Belongs to the Integrator subunit 13 family.</text>
</comment>
<comment type="subcellular location">
    <subcellularLocation>
        <location evidence="2">Cytoplasm</location>
    </subcellularLocation>
    <subcellularLocation>
        <location evidence="1">Nucleus</location>
    </subcellularLocation>
</comment>
<evidence type="ECO:0000256" key="3">
    <source>
        <dbReference type="ARBA" id="ARBA00022490"/>
    </source>
</evidence>
<dbReference type="PANTHER" id="PTHR12955:SF1">
    <property type="entry name" value="INTEGRATOR COMPLEX SUBUNIT 13"/>
    <property type="match status" value="1"/>
</dbReference>
<dbReference type="GO" id="GO:0051642">
    <property type="term" value="P:centrosome localization"/>
    <property type="evidence" value="ECO:0007669"/>
    <property type="project" value="TreeGrafter"/>
</dbReference>
<feature type="compositionally biased region" description="Polar residues" evidence="9">
    <location>
        <begin position="579"/>
        <end position="590"/>
    </location>
</feature>
<dbReference type="AlphaFoldDB" id="A0A8J4PUP4"/>
<keyword evidence="3" id="KW-0963">Cytoplasm</keyword>
<feature type="non-terminal residue" evidence="10">
    <location>
        <position position="1"/>
    </location>
</feature>
<evidence type="ECO:0000256" key="5">
    <source>
        <dbReference type="ARBA" id="ARBA00022776"/>
    </source>
</evidence>
<evidence type="ECO:0000256" key="9">
    <source>
        <dbReference type="SAM" id="MobiDB-lite"/>
    </source>
</evidence>
<accession>A0A8J4PUP4</accession>
<keyword evidence="6" id="KW-0539">Nucleus</keyword>
<dbReference type="GO" id="GO:0032039">
    <property type="term" value="C:integrator complex"/>
    <property type="evidence" value="ECO:0007669"/>
    <property type="project" value="TreeGrafter"/>
</dbReference>
<protein>
    <submittedName>
        <fullName evidence="10">Uncharacterized protein</fullName>
    </submittedName>
</protein>
<evidence type="ECO:0000313" key="11">
    <source>
        <dbReference type="Proteomes" id="UP000695562"/>
    </source>
</evidence>
<evidence type="ECO:0000256" key="8">
    <source>
        <dbReference type="ARBA" id="ARBA00061603"/>
    </source>
</evidence>
<dbReference type="EMBL" id="AJWJ01000108">
    <property type="protein sequence ID" value="KAF2075228.1"/>
    <property type="molecule type" value="Genomic_DNA"/>
</dbReference>
<evidence type="ECO:0000256" key="7">
    <source>
        <dbReference type="ARBA" id="ARBA00023306"/>
    </source>
</evidence>
<dbReference type="InterPro" id="IPR019355">
    <property type="entry name" value="Cell_cycle_regulator_Mat89Bb"/>
</dbReference>
<sequence length="590" mass="69508">FSNNKKIYNLANLAKEIVESLNDKYRQYIIQQKKLQNNQIYSFLDENELGKKFELVIFKVFDQKTQQHLQSNGKTTLLHKYEKISDHLDCFSKEIPILHLFNAVSDLSFLQFDLNSVLVTGIPMKESSQNSTRAIYDVALLYSPKSIGGNKFNFHLFSKDKKSEKEKYEQLYPKISSLETRLNNEITLKWKTNDKKLNPETLACTCSHLITPFLVSSNPSSCLLKHICSGNSVFLVTPPRDDVFTHVLTLHGKEVYMHCLQNPLDIENIIPILDYYAKDLSKYRLQSFIDLAHSSTIAPSKDFYSKPLAPYQKITVPNPFYSTNTDAEEEIEKSISVYSQKNSVEKNTRYFPWLESETIFFNNEFEEVQKVLQPIKKMMIKDTLNNETLELLSKHIIHFGNLTRNNDPILFPQCKNNQNQRKECYRKVWNEFYLFSKLCQTCPNHIELFLAIEKMAIQYQFINQPSQNENNINNQNNHQNNNNNNNNNQNNNNNNSQNNNMANKLFKQQHQQQQQQQQYQQQQQQQQPLYQNLHQQQQQQQQQHHQNMKNVNEQTLWKQYSKGKKQAKEDDLNKEKLRQQNLTRPPNMNN</sequence>
<feature type="region of interest" description="Disordered" evidence="9">
    <location>
        <begin position="467"/>
        <end position="548"/>
    </location>
</feature>
<reference evidence="10" key="1">
    <citation type="submission" date="2020-01" db="EMBL/GenBank/DDBJ databases">
        <title>Development of genomics and gene disruption for Polysphondylium violaceum indicates a role for the polyketide synthase stlB in stalk morphogenesis.</title>
        <authorList>
            <person name="Narita B."/>
            <person name="Kawabe Y."/>
            <person name="Kin K."/>
            <person name="Saito T."/>
            <person name="Gibbs R."/>
            <person name="Kuspa A."/>
            <person name="Muzny D."/>
            <person name="Queller D."/>
            <person name="Richards S."/>
            <person name="Strassman J."/>
            <person name="Sucgang R."/>
            <person name="Worley K."/>
            <person name="Schaap P."/>
        </authorList>
    </citation>
    <scope>NUCLEOTIDE SEQUENCE</scope>
    <source>
        <strain evidence="10">QSvi11</strain>
    </source>
</reference>
<gene>
    <name evidence="10" type="ORF">CYY_003446</name>
</gene>
<keyword evidence="4" id="KW-0132">Cell division</keyword>
<dbReference type="Proteomes" id="UP000695562">
    <property type="component" value="Unassembled WGS sequence"/>
</dbReference>
<feature type="compositionally biased region" description="Low complexity" evidence="9">
    <location>
        <begin position="508"/>
        <end position="545"/>
    </location>
</feature>
<feature type="compositionally biased region" description="Low complexity" evidence="9">
    <location>
        <begin position="467"/>
        <end position="500"/>
    </location>
</feature>
<evidence type="ECO:0000256" key="1">
    <source>
        <dbReference type="ARBA" id="ARBA00004123"/>
    </source>
</evidence>
<organism evidence="10 11">
    <name type="scientific">Polysphondylium violaceum</name>
    <dbReference type="NCBI Taxonomy" id="133409"/>
    <lineage>
        <taxon>Eukaryota</taxon>
        <taxon>Amoebozoa</taxon>
        <taxon>Evosea</taxon>
        <taxon>Eumycetozoa</taxon>
        <taxon>Dictyostelia</taxon>
        <taxon>Dictyosteliales</taxon>
        <taxon>Dictyosteliaceae</taxon>
        <taxon>Polysphondylium</taxon>
    </lineage>
</organism>
<dbReference type="GO" id="GO:0051301">
    <property type="term" value="P:cell division"/>
    <property type="evidence" value="ECO:0007669"/>
    <property type="project" value="UniProtKB-KW"/>
</dbReference>
<dbReference type="GO" id="GO:0005737">
    <property type="term" value="C:cytoplasm"/>
    <property type="evidence" value="ECO:0007669"/>
    <property type="project" value="UniProtKB-SubCell"/>
</dbReference>
<keyword evidence="7" id="KW-0131">Cell cycle</keyword>
<proteinExistence type="inferred from homology"/>
<keyword evidence="5" id="KW-0498">Mitosis</keyword>
<dbReference type="Pfam" id="PF10221">
    <property type="entry name" value="Mat89Bb"/>
    <property type="match status" value="1"/>
</dbReference>
<dbReference type="GO" id="GO:0007346">
    <property type="term" value="P:regulation of mitotic cell cycle"/>
    <property type="evidence" value="ECO:0007669"/>
    <property type="project" value="TreeGrafter"/>
</dbReference>
<feature type="compositionally biased region" description="Basic and acidic residues" evidence="9">
    <location>
        <begin position="566"/>
        <end position="578"/>
    </location>
</feature>
<evidence type="ECO:0000256" key="2">
    <source>
        <dbReference type="ARBA" id="ARBA00004496"/>
    </source>
</evidence>
<feature type="region of interest" description="Disordered" evidence="9">
    <location>
        <begin position="560"/>
        <end position="590"/>
    </location>
</feature>
<evidence type="ECO:0000313" key="10">
    <source>
        <dbReference type="EMBL" id="KAF2075228.1"/>
    </source>
</evidence>
<keyword evidence="11" id="KW-1185">Reference proteome</keyword>
<dbReference type="OrthoDB" id="30981at2759"/>
<name>A0A8J4PUP4_9MYCE</name>
<dbReference type="PANTHER" id="PTHR12955">
    <property type="entry name" value="SARCOMA ANTIGEN NY-SAR-95-RELATED"/>
    <property type="match status" value="1"/>
</dbReference>
<comment type="caution">
    <text evidence="10">The sequence shown here is derived from an EMBL/GenBank/DDBJ whole genome shotgun (WGS) entry which is preliminary data.</text>
</comment>